<evidence type="ECO:0000313" key="3">
    <source>
        <dbReference type="EMBL" id="CAL8076163.1"/>
    </source>
</evidence>
<evidence type="ECO:0000256" key="2">
    <source>
        <dbReference type="SAM" id="MobiDB-lite"/>
    </source>
</evidence>
<keyword evidence="4" id="KW-1185">Reference proteome</keyword>
<accession>A0ABP1PSS7</accession>
<sequence length="103" mass="11613">MDEEVAVKSQNTESDKADHESKESTSLPTKKKEIEQIAAEIEEESDAESSSEELDRDEEMELASLMLAMKEMEKLKEDIEKANKKLDAMMGAAKVREDEDCAE</sequence>
<feature type="region of interest" description="Disordered" evidence="2">
    <location>
        <begin position="1"/>
        <end position="57"/>
    </location>
</feature>
<evidence type="ECO:0000313" key="4">
    <source>
        <dbReference type="Proteomes" id="UP001642540"/>
    </source>
</evidence>
<feature type="compositionally biased region" description="Basic and acidic residues" evidence="2">
    <location>
        <begin position="13"/>
        <end position="23"/>
    </location>
</feature>
<organism evidence="3 4">
    <name type="scientific">Orchesella dallaii</name>
    <dbReference type="NCBI Taxonomy" id="48710"/>
    <lineage>
        <taxon>Eukaryota</taxon>
        <taxon>Metazoa</taxon>
        <taxon>Ecdysozoa</taxon>
        <taxon>Arthropoda</taxon>
        <taxon>Hexapoda</taxon>
        <taxon>Collembola</taxon>
        <taxon>Entomobryomorpha</taxon>
        <taxon>Entomobryoidea</taxon>
        <taxon>Orchesellidae</taxon>
        <taxon>Orchesellinae</taxon>
        <taxon>Orchesella</taxon>
    </lineage>
</organism>
<keyword evidence="1" id="KW-0175">Coiled coil</keyword>
<evidence type="ECO:0000256" key="1">
    <source>
        <dbReference type="SAM" id="Coils"/>
    </source>
</evidence>
<reference evidence="3 4" key="1">
    <citation type="submission" date="2024-08" db="EMBL/GenBank/DDBJ databases">
        <authorList>
            <person name="Cucini C."/>
            <person name="Frati F."/>
        </authorList>
    </citation>
    <scope>NUCLEOTIDE SEQUENCE [LARGE SCALE GENOMIC DNA]</scope>
</reference>
<gene>
    <name evidence="3" type="ORF">ODALV1_LOCUS3378</name>
</gene>
<dbReference type="EMBL" id="CAXLJM020000010">
    <property type="protein sequence ID" value="CAL8076163.1"/>
    <property type="molecule type" value="Genomic_DNA"/>
</dbReference>
<comment type="caution">
    <text evidence="3">The sequence shown here is derived from an EMBL/GenBank/DDBJ whole genome shotgun (WGS) entry which is preliminary data.</text>
</comment>
<dbReference type="Proteomes" id="UP001642540">
    <property type="component" value="Unassembled WGS sequence"/>
</dbReference>
<proteinExistence type="predicted"/>
<protein>
    <submittedName>
        <fullName evidence="3">Uncharacterized protein</fullName>
    </submittedName>
</protein>
<feature type="compositionally biased region" description="Acidic residues" evidence="2">
    <location>
        <begin position="40"/>
        <end position="57"/>
    </location>
</feature>
<name>A0ABP1PSS7_9HEXA</name>
<feature type="coiled-coil region" evidence="1">
    <location>
        <begin position="62"/>
        <end position="92"/>
    </location>
</feature>